<dbReference type="PRINTS" id="PR00413">
    <property type="entry name" value="HADHALOGNASE"/>
</dbReference>
<dbReference type="NCBIfam" id="TIGR01549">
    <property type="entry name" value="HAD-SF-IA-v1"/>
    <property type="match status" value="1"/>
</dbReference>
<dbReference type="SUPFAM" id="SSF56784">
    <property type="entry name" value="HAD-like"/>
    <property type="match status" value="1"/>
</dbReference>
<dbReference type="PANTHER" id="PTHR46649:SF4">
    <property type="entry name" value="HALOACID DEHALOGENASE-LIKE HYDROLASE (HAD) SUPERFAMILY PROTEIN"/>
    <property type="match status" value="1"/>
</dbReference>
<name>A0A7D5Y8V4_9ACTN</name>
<dbReference type="EMBL" id="CP058905">
    <property type="protein sequence ID" value="QLJ99321.1"/>
    <property type="molecule type" value="Genomic_DNA"/>
</dbReference>
<dbReference type="InterPro" id="IPR036412">
    <property type="entry name" value="HAD-like_sf"/>
</dbReference>
<evidence type="ECO:0000313" key="1">
    <source>
        <dbReference type="EMBL" id="QLJ99321.1"/>
    </source>
</evidence>
<dbReference type="PANTHER" id="PTHR46649">
    <property type="match status" value="1"/>
</dbReference>
<dbReference type="SFLD" id="SFLDS00003">
    <property type="entry name" value="Haloacid_Dehalogenase"/>
    <property type="match status" value="1"/>
</dbReference>
<organism evidence="1">
    <name type="scientific">Micromonospora carbonacea</name>
    <dbReference type="NCBI Taxonomy" id="47853"/>
    <lineage>
        <taxon>Bacteria</taxon>
        <taxon>Bacillati</taxon>
        <taxon>Actinomycetota</taxon>
        <taxon>Actinomycetes</taxon>
        <taxon>Micromonosporales</taxon>
        <taxon>Micromonosporaceae</taxon>
        <taxon>Micromonospora</taxon>
    </lineage>
</organism>
<reference evidence="1" key="1">
    <citation type="submission" date="2020-08" db="EMBL/GenBank/DDBJ databases">
        <title>A bifunctional nitrone conjugated secondary metabolite targeting the ribosome.</title>
        <authorList>
            <person name="Limbrick E.M."/>
            <person name="Graf M."/>
            <person name="Derewacz D.K."/>
            <person name="Nguyen F."/>
            <person name="Spraggins J.M."/>
            <person name="Wieland M."/>
            <person name="Ynigez-Gutierrez A.E."/>
            <person name="Reisman B.J."/>
            <person name="Zinshteyn B."/>
            <person name="McCulloch K."/>
            <person name="Iverson T.M."/>
            <person name="Green R."/>
            <person name="Wilson D.N."/>
            <person name="Bachmann B.O."/>
        </authorList>
    </citation>
    <scope>NUCLEOTIDE SEQUENCE</scope>
    <source>
        <strain evidence="1">Africana</strain>
    </source>
</reference>
<dbReference type="InterPro" id="IPR023214">
    <property type="entry name" value="HAD_sf"/>
</dbReference>
<protein>
    <submittedName>
        <fullName evidence="1">HAD-IA family hydrolase</fullName>
    </submittedName>
</protein>
<accession>A0A7D5Y8V4</accession>
<dbReference type="GO" id="GO:0016787">
    <property type="term" value="F:hydrolase activity"/>
    <property type="evidence" value="ECO:0007669"/>
    <property type="project" value="UniProtKB-KW"/>
</dbReference>
<keyword evidence="1" id="KW-0378">Hydrolase</keyword>
<dbReference type="Gene3D" id="3.40.50.1000">
    <property type="entry name" value="HAD superfamily/HAD-like"/>
    <property type="match status" value="1"/>
</dbReference>
<dbReference type="NCBIfam" id="TIGR01509">
    <property type="entry name" value="HAD-SF-IA-v3"/>
    <property type="match status" value="1"/>
</dbReference>
<dbReference type="Pfam" id="PF00702">
    <property type="entry name" value="Hydrolase"/>
    <property type="match status" value="1"/>
</dbReference>
<dbReference type="AlphaFoldDB" id="A0A7D5Y8V4"/>
<dbReference type="SFLD" id="SFLDG01129">
    <property type="entry name" value="C1.5:_HAD__Beta-PGM__Phosphata"/>
    <property type="match status" value="1"/>
</dbReference>
<dbReference type="InterPro" id="IPR006439">
    <property type="entry name" value="HAD-SF_hydro_IA"/>
</dbReference>
<sequence length="248" mass="26287">MTTPLPRPIDAVLFDFSGTLFAVELPQRWLRAAAATVGVQLDPAQQEALTGLLLAAGRPGGPEPHAVPPGLAEVYARRDLSPETHRSAYVGLLSTVDLPHPGLAEALYDRLFRTDGWLPYRDAAPVLAELRRRGVGTAVVSNIAWDLRPTFAAYGMAELVDAYVFSHEVGAVKPDPRIFRTACDELKVAPERALMVGDTLADGGAVYAGLQTLLLPASPPDTVHGLAAVLELVGGGPARPPFAEMADA</sequence>
<gene>
    <name evidence="1" type="primary">eveU1</name>
    <name evidence="1" type="ORF">HZU44_03975</name>
</gene>
<proteinExistence type="predicted"/>